<sequence>MSALEEKKNFNDSEQLLADYILVKKEKVLEQSIQQLSEETFTSTSTIFRLCQKIGLKGFKDFKIRLAAELQMNYNKITNINPDFPFNEGDTYGEIPKKVLELFTDSLKNTYTIIDKQQVEKAVAMILGAKKIGIFAYGDTFLPALNFQNKMMKINTNVQIGTLPGENRHLATNFTKEDCAIVLSYSGESKDNYMIANILRQNQTKIIVISAYPDSHIAKLASLVLPVAKNESKSVKLSTFSSQIAIDYMLNVLYACIFMSNYEVNQNKRVASEMLFLNTRFEK</sequence>
<reference evidence="6 7" key="1">
    <citation type="submission" date="2016-09" db="EMBL/GenBank/DDBJ databases">
        <authorList>
            <person name="Capua I."/>
            <person name="De Benedictis P."/>
            <person name="Joannis T."/>
            <person name="Lombin L.H."/>
            <person name="Cattoli G."/>
        </authorList>
    </citation>
    <scope>NUCLEOTIDE SEQUENCE [LARGE SCALE GENOMIC DNA]</scope>
    <source>
        <strain evidence="6 7">LMG 25899</strain>
    </source>
</reference>
<organism evidence="6 7">
    <name type="scientific">Enterococcus rivorum</name>
    <dbReference type="NCBI Taxonomy" id="762845"/>
    <lineage>
        <taxon>Bacteria</taxon>
        <taxon>Bacillati</taxon>
        <taxon>Bacillota</taxon>
        <taxon>Bacilli</taxon>
        <taxon>Lactobacillales</taxon>
        <taxon>Enterococcaceae</taxon>
        <taxon>Enterococcus</taxon>
    </lineage>
</organism>
<dbReference type="InterPro" id="IPR047640">
    <property type="entry name" value="RpiR-like"/>
</dbReference>
<dbReference type="STRING" id="762845.BCR26_01330"/>
<dbReference type="InterPro" id="IPR000281">
    <property type="entry name" value="HTH_RpiR"/>
</dbReference>
<dbReference type="CDD" id="cd05013">
    <property type="entry name" value="SIS_RpiR"/>
    <property type="match status" value="1"/>
</dbReference>
<dbReference type="PANTHER" id="PTHR30514">
    <property type="entry name" value="GLUCOKINASE"/>
    <property type="match status" value="1"/>
</dbReference>
<keyword evidence="7" id="KW-1185">Reference proteome</keyword>
<keyword evidence="1" id="KW-0805">Transcription regulation</keyword>
<evidence type="ECO:0008006" key="8">
    <source>
        <dbReference type="Google" id="ProtNLM"/>
    </source>
</evidence>
<dbReference type="InterPro" id="IPR046348">
    <property type="entry name" value="SIS_dom_sf"/>
</dbReference>
<dbReference type="Gene3D" id="3.40.50.10490">
    <property type="entry name" value="Glucose-6-phosphate isomerase like protein, domain 1"/>
    <property type="match status" value="1"/>
</dbReference>
<name>A0A1E5KYK5_9ENTE</name>
<dbReference type="EMBL" id="MIEK01000012">
    <property type="protein sequence ID" value="OEH82945.1"/>
    <property type="molecule type" value="Genomic_DNA"/>
</dbReference>
<dbReference type="InterPro" id="IPR035472">
    <property type="entry name" value="RpiR-like_SIS"/>
</dbReference>
<evidence type="ECO:0000313" key="6">
    <source>
        <dbReference type="EMBL" id="OEH82945.1"/>
    </source>
</evidence>
<keyword evidence="2" id="KW-0238">DNA-binding</keyword>
<evidence type="ECO:0000256" key="3">
    <source>
        <dbReference type="ARBA" id="ARBA00023163"/>
    </source>
</evidence>
<evidence type="ECO:0000313" key="7">
    <source>
        <dbReference type="Proteomes" id="UP000095256"/>
    </source>
</evidence>
<dbReference type="GO" id="GO:0003700">
    <property type="term" value="F:DNA-binding transcription factor activity"/>
    <property type="evidence" value="ECO:0007669"/>
    <property type="project" value="InterPro"/>
</dbReference>
<dbReference type="Pfam" id="PF01418">
    <property type="entry name" value="HTH_6"/>
    <property type="match status" value="1"/>
</dbReference>
<dbReference type="PROSITE" id="PS51464">
    <property type="entry name" value="SIS"/>
    <property type="match status" value="1"/>
</dbReference>
<accession>A0A1E5KYK5</accession>
<evidence type="ECO:0000259" key="4">
    <source>
        <dbReference type="PROSITE" id="PS51071"/>
    </source>
</evidence>
<dbReference type="InterPro" id="IPR036388">
    <property type="entry name" value="WH-like_DNA-bd_sf"/>
</dbReference>
<dbReference type="GO" id="GO:0097367">
    <property type="term" value="F:carbohydrate derivative binding"/>
    <property type="evidence" value="ECO:0007669"/>
    <property type="project" value="InterPro"/>
</dbReference>
<protein>
    <recommendedName>
        <fullName evidence="8">RpiR family transcriptional regulator</fullName>
    </recommendedName>
</protein>
<dbReference type="Gene3D" id="1.10.10.10">
    <property type="entry name" value="Winged helix-like DNA-binding domain superfamily/Winged helix DNA-binding domain"/>
    <property type="match status" value="1"/>
</dbReference>
<dbReference type="InterPro" id="IPR009057">
    <property type="entry name" value="Homeodomain-like_sf"/>
</dbReference>
<feature type="domain" description="SIS" evidence="5">
    <location>
        <begin position="122"/>
        <end position="263"/>
    </location>
</feature>
<feature type="domain" description="HTH rpiR-type" evidence="4">
    <location>
        <begin position="1"/>
        <end position="73"/>
    </location>
</feature>
<dbReference type="SUPFAM" id="SSF53697">
    <property type="entry name" value="SIS domain"/>
    <property type="match status" value="1"/>
</dbReference>
<keyword evidence="3" id="KW-0804">Transcription</keyword>
<comment type="caution">
    <text evidence="6">The sequence shown here is derived from an EMBL/GenBank/DDBJ whole genome shotgun (WGS) entry which is preliminary data.</text>
</comment>
<proteinExistence type="predicted"/>
<dbReference type="PROSITE" id="PS51071">
    <property type="entry name" value="HTH_RPIR"/>
    <property type="match status" value="1"/>
</dbReference>
<dbReference type="RefSeq" id="WP_069697900.1">
    <property type="nucleotide sequence ID" value="NZ_JBHUJY010000001.1"/>
</dbReference>
<dbReference type="InterPro" id="IPR001347">
    <property type="entry name" value="SIS_dom"/>
</dbReference>
<evidence type="ECO:0000256" key="2">
    <source>
        <dbReference type="ARBA" id="ARBA00023125"/>
    </source>
</evidence>
<dbReference type="AlphaFoldDB" id="A0A1E5KYK5"/>
<dbReference type="OrthoDB" id="3684496at2"/>
<dbReference type="SUPFAM" id="SSF46689">
    <property type="entry name" value="Homeodomain-like"/>
    <property type="match status" value="1"/>
</dbReference>
<dbReference type="PANTHER" id="PTHR30514:SF10">
    <property type="entry name" value="MURR_RPIR FAMILY TRANSCRIPTIONAL REGULATOR"/>
    <property type="match status" value="1"/>
</dbReference>
<gene>
    <name evidence="6" type="ORF">BCR26_01330</name>
</gene>
<dbReference type="GO" id="GO:0003677">
    <property type="term" value="F:DNA binding"/>
    <property type="evidence" value="ECO:0007669"/>
    <property type="project" value="UniProtKB-KW"/>
</dbReference>
<dbReference type="GO" id="GO:1901135">
    <property type="term" value="P:carbohydrate derivative metabolic process"/>
    <property type="evidence" value="ECO:0007669"/>
    <property type="project" value="InterPro"/>
</dbReference>
<dbReference type="Proteomes" id="UP000095256">
    <property type="component" value="Unassembled WGS sequence"/>
</dbReference>
<evidence type="ECO:0000256" key="1">
    <source>
        <dbReference type="ARBA" id="ARBA00023015"/>
    </source>
</evidence>
<evidence type="ECO:0000259" key="5">
    <source>
        <dbReference type="PROSITE" id="PS51464"/>
    </source>
</evidence>
<dbReference type="Pfam" id="PF01380">
    <property type="entry name" value="SIS"/>
    <property type="match status" value="1"/>
</dbReference>